<dbReference type="PANTHER" id="PTHR11590">
    <property type="entry name" value="PROTEIN-GLUTAMINE GAMMA-GLUTAMYLTRANSFERASE"/>
    <property type="match status" value="1"/>
</dbReference>
<dbReference type="Pfam" id="PF00868">
    <property type="entry name" value="Transglut_N"/>
    <property type="match status" value="1"/>
</dbReference>
<sequence length="721" mass="81932">MRSNWSWRWSEEDCLGETEGQRDRQHFDLCIEANNRNHQTDEITVKRLIVRRGQDFKICLQKSINGVSGLKRESITFVIEPGTPKLQQYGKNKVFSLSSSKIKNDWNASVLREDKASLEIKIFPPADAIIGLHTLNLQISNVQQTRNFRLGEFIILFNAWCPDDAVFLQDQEEREEYVMNENGCIFVGNADYISNYSWNFGQFDEDIIDICLALLDESLESHKNALKDYTMRNDPVYISRVLSAMINCNDDNGVMLGRWGDNYEDGTSPTKWNGSCTILRRWYSSGFQPVKYGQCWVFAAVLCTVLRCLGIPARVVTNFESAHDSDGNLTIDEYYDITGKRISTNNRDSVWNFHVWNECWMERRDLPAGYNGWQALDATPQEASNGVFCCGPAPVKAIKEGDVHLKYDCPFIFAEVNADIIKWVVPNKMSAPERVYQDSRKIGKLISTKQVGTSRRMDITSNYKYEEGSEKERLVFKKALEMRNKPSAGSNGLHDNPPPNPSKLGVQLRIKLKESPVFGQDVQLIAFLRNLTTSFKRVNININVQAIENNGAQMNVVCEKSDSLELRPKAEHSAIYLVPYSLYKTSLTESNLLKVSAVGEVTDTKEKLLAERNITLDSPTLKIEKPENATLLVPCRVTIKFVNPLTEELRNCELLMEGNGLVVGTIARELGSMKPGNGLTIHVDLIPYKRGKKILQVLFTSDKIKYIRENLDIEVSSPRRE</sequence>
<comment type="similarity">
    <text evidence="1">Belongs to the transglutaminase superfamily. Transglutaminase family.</text>
</comment>
<dbReference type="PANTHER" id="PTHR11590:SF81">
    <property type="entry name" value="PROTEIN-GLUTAMINE GAMMA-GLUTAMYLTRANSFERASE K-LIKE ISOFORM X4"/>
    <property type="match status" value="1"/>
</dbReference>
<comment type="caution">
    <text evidence="3">The sequence shown here is derived from an EMBL/GenBank/DDBJ whole genome shotgun (WGS) entry which is preliminary data.</text>
</comment>
<dbReference type="SUPFAM" id="SSF49309">
    <property type="entry name" value="Transglutaminase, two C-terminal domains"/>
    <property type="match status" value="2"/>
</dbReference>
<reference evidence="3" key="1">
    <citation type="submission" date="2023-07" db="EMBL/GenBank/DDBJ databases">
        <authorList>
            <person name="Stuckert A."/>
        </authorList>
    </citation>
    <scope>NUCLEOTIDE SEQUENCE</scope>
</reference>
<dbReference type="PROSITE" id="PS00547">
    <property type="entry name" value="TRANSGLUTAMINASES"/>
    <property type="match status" value="1"/>
</dbReference>
<evidence type="ECO:0000313" key="4">
    <source>
        <dbReference type="Proteomes" id="UP001176940"/>
    </source>
</evidence>
<dbReference type="Gene3D" id="2.60.40.10">
    <property type="entry name" value="Immunoglobulins"/>
    <property type="match status" value="3"/>
</dbReference>
<gene>
    <name evidence="3" type="ORF">RIMI_LOCUS10285322</name>
</gene>
<dbReference type="InterPro" id="IPR013783">
    <property type="entry name" value="Ig-like_fold"/>
</dbReference>
<dbReference type="InterPro" id="IPR023608">
    <property type="entry name" value="Transglutaminase_animal"/>
</dbReference>
<dbReference type="Pfam" id="PF01841">
    <property type="entry name" value="Transglut_core"/>
    <property type="match status" value="1"/>
</dbReference>
<dbReference type="Gene3D" id="3.90.260.10">
    <property type="entry name" value="Transglutaminase-like"/>
    <property type="match status" value="1"/>
</dbReference>
<evidence type="ECO:0000259" key="2">
    <source>
        <dbReference type="SMART" id="SM00460"/>
    </source>
</evidence>
<name>A0ABN9LPF9_9NEOB</name>
<evidence type="ECO:0000256" key="1">
    <source>
        <dbReference type="ARBA" id="ARBA00005968"/>
    </source>
</evidence>
<keyword evidence="4" id="KW-1185">Reference proteome</keyword>
<dbReference type="InterPro" id="IPR036238">
    <property type="entry name" value="Transglutaminase_C_sf"/>
</dbReference>
<dbReference type="InterPro" id="IPR001102">
    <property type="entry name" value="Transglutaminase_N"/>
</dbReference>
<dbReference type="InterPro" id="IPR036985">
    <property type="entry name" value="Transglutaminase-like_sf"/>
</dbReference>
<dbReference type="PIRSF" id="PIRSF000459">
    <property type="entry name" value="TGM_EBP42"/>
    <property type="match status" value="1"/>
</dbReference>
<accession>A0ABN9LPF9</accession>
<dbReference type="EMBL" id="CAUEEQ010022132">
    <property type="protein sequence ID" value="CAJ0944173.1"/>
    <property type="molecule type" value="Genomic_DNA"/>
</dbReference>
<dbReference type="SUPFAM" id="SSF54001">
    <property type="entry name" value="Cysteine proteinases"/>
    <property type="match status" value="1"/>
</dbReference>
<dbReference type="SMART" id="SM00460">
    <property type="entry name" value="TGc"/>
    <property type="match status" value="1"/>
</dbReference>
<evidence type="ECO:0000313" key="3">
    <source>
        <dbReference type="EMBL" id="CAJ0944173.1"/>
    </source>
</evidence>
<protein>
    <recommendedName>
        <fullName evidence="2">Transglutaminase-like domain-containing protein</fullName>
    </recommendedName>
</protein>
<dbReference type="InterPro" id="IPR050779">
    <property type="entry name" value="Transglutaminase"/>
</dbReference>
<dbReference type="InterPro" id="IPR013808">
    <property type="entry name" value="Transglutaminase_AS"/>
</dbReference>
<proteinExistence type="inferred from homology"/>
<organism evidence="3 4">
    <name type="scientific">Ranitomeya imitator</name>
    <name type="common">mimic poison frog</name>
    <dbReference type="NCBI Taxonomy" id="111125"/>
    <lineage>
        <taxon>Eukaryota</taxon>
        <taxon>Metazoa</taxon>
        <taxon>Chordata</taxon>
        <taxon>Craniata</taxon>
        <taxon>Vertebrata</taxon>
        <taxon>Euteleostomi</taxon>
        <taxon>Amphibia</taxon>
        <taxon>Batrachia</taxon>
        <taxon>Anura</taxon>
        <taxon>Neobatrachia</taxon>
        <taxon>Hyloidea</taxon>
        <taxon>Dendrobatidae</taxon>
        <taxon>Dendrobatinae</taxon>
        <taxon>Ranitomeya</taxon>
    </lineage>
</organism>
<dbReference type="Proteomes" id="UP001176940">
    <property type="component" value="Unassembled WGS sequence"/>
</dbReference>
<dbReference type="Pfam" id="PF00927">
    <property type="entry name" value="Transglut_C"/>
    <property type="match status" value="2"/>
</dbReference>
<dbReference type="InterPro" id="IPR002931">
    <property type="entry name" value="Transglutaminase-like"/>
</dbReference>
<dbReference type="SUPFAM" id="SSF81296">
    <property type="entry name" value="E set domains"/>
    <property type="match status" value="1"/>
</dbReference>
<dbReference type="InterPro" id="IPR038765">
    <property type="entry name" value="Papain-like_cys_pep_sf"/>
</dbReference>
<dbReference type="InterPro" id="IPR014756">
    <property type="entry name" value="Ig_E-set"/>
</dbReference>
<dbReference type="InterPro" id="IPR008958">
    <property type="entry name" value="Transglutaminase_C"/>
</dbReference>
<feature type="domain" description="Transglutaminase-like" evidence="2">
    <location>
        <begin position="287"/>
        <end position="380"/>
    </location>
</feature>